<accession>A0A7C8BMW1</accession>
<dbReference type="Pfam" id="PF00501">
    <property type="entry name" value="AMP-binding"/>
    <property type="match status" value="1"/>
</dbReference>
<comment type="caution">
    <text evidence="10">The sequence shown here is derived from an EMBL/GenBank/DDBJ whole genome shotgun (WGS) entry which is preliminary data.</text>
</comment>
<dbReference type="EMBL" id="WBKA01000005">
    <property type="protein sequence ID" value="KAB1631765.1"/>
    <property type="molecule type" value="Genomic_DNA"/>
</dbReference>
<dbReference type="InterPro" id="IPR042099">
    <property type="entry name" value="ANL_N_sf"/>
</dbReference>
<dbReference type="InterPro" id="IPR045851">
    <property type="entry name" value="AMP-bd_C_sf"/>
</dbReference>
<evidence type="ECO:0000256" key="1">
    <source>
        <dbReference type="ARBA" id="ARBA00004170"/>
    </source>
</evidence>
<dbReference type="InterPro" id="IPR020845">
    <property type="entry name" value="AMP-binding_CS"/>
</dbReference>
<dbReference type="Pfam" id="PF13193">
    <property type="entry name" value="AMP-binding_C"/>
    <property type="match status" value="1"/>
</dbReference>
<organism evidence="10 11">
    <name type="scientific">Pseudoclavibacter caeni</name>
    <dbReference type="NCBI Taxonomy" id="908846"/>
    <lineage>
        <taxon>Bacteria</taxon>
        <taxon>Bacillati</taxon>
        <taxon>Actinomycetota</taxon>
        <taxon>Actinomycetes</taxon>
        <taxon>Micrococcales</taxon>
        <taxon>Microbacteriaceae</taxon>
        <taxon>Pseudoclavibacter</taxon>
    </lineage>
</organism>
<keyword evidence="3" id="KW-0436">Ligase</keyword>
<name>A0A7C8BMW1_9MICO</name>
<keyword evidence="11" id="KW-1185">Reference proteome</keyword>
<dbReference type="Gene3D" id="3.40.50.12780">
    <property type="entry name" value="N-terminal domain of ligase-like"/>
    <property type="match status" value="1"/>
</dbReference>
<dbReference type="Gene3D" id="3.30.300.30">
    <property type="match status" value="1"/>
</dbReference>
<dbReference type="AlphaFoldDB" id="A0A7C8BMW1"/>
<evidence type="ECO:0000256" key="4">
    <source>
        <dbReference type="ARBA" id="ARBA00023136"/>
    </source>
</evidence>
<reference evidence="10 11" key="1">
    <citation type="submission" date="2019-09" db="EMBL/GenBank/DDBJ databases">
        <title>Phylogeny of genus Pseudoclavibacter and closely related genus.</title>
        <authorList>
            <person name="Li Y."/>
        </authorList>
    </citation>
    <scope>NUCLEOTIDE SEQUENCE [LARGE SCALE GENOMIC DNA]</scope>
    <source>
        <strain evidence="10 11">JCM 16921</strain>
    </source>
</reference>
<dbReference type="CDD" id="cd05936">
    <property type="entry name" value="FC-FACS_FadD_like"/>
    <property type="match status" value="1"/>
</dbReference>
<dbReference type="PANTHER" id="PTHR43767:SF8">
    <property type="entry name" value="LONG-CHAIN-FATTY-ACID--COA LIGASE"/>
    <property type="match status" value="1"/>
</dbReference>
<comment type="pathway">
    <text evidence="2">Lipid metabolism; fatty acid beta-oxidation.</text>
</comment>
<dbReference type="Proteomes" id="UP000481339">
    <property type="component" value="Unassembled WGS sequence"/>
</dbReference>
<dbReference type="SUPFAM" id="SSF56801">
    <property type="entry name" value="Acetyl-CoA synthetase-like"/>
    <property type="match status" value="1"/>
</dbReference>
<evidence type="ECO:0000256" key="7">
    <source>
        <dbReference type="ARBA" id="ARBA00042773"/>
    </source>
</evidence>
<gene>
    <name evidence="10" type="ORF">F8O02_07050</name>
</gene>
<dbReference type="InterPro" id="IPR050237">
    <property type="entry name" value="ATP-dep_AMP-bd_enzyme"/>
</dbReference>
<dbReference type="GO" id="GO:0004467">
    <property type="term" value="F:long-chain fatty acid-CoA ligase activity"/>
    <property type="evidence" value="ECO:0007669"/>
    <property type="project" value="UniProtKB-EC"/>
</dbReference>
<feature type="domain" description="AMP-dependent synthetase/ligase" evidence="8">
    <location>
        <begin position="28"/>
        <end position="416"/>
    </location>
</feature>
<dbReference type="InterPro" id="IPR025110">
    <property type="entry name" value="AMP-bd_C"/>
</dbReference>
<dbReference type="OrthoDB" id="9803968at2"/>
<dbReference type="InterPro" id="IPR000873">
    <property type="entry name" value="AMP-dep_synth/lig_dom"/>
</dbReference>
<keyword evidence="4" id="KW-0472">Membrane</keyword>
<dbReference type="GO" id="GO:0016020">
    <property type="term" value="C:membrane"/>
    <property type="evidence" value="ECO:0007669"/>
    <property type="project" value="UniProtKB-SubCell"/>
</dbReference>
<evidence type="ECO:0000259" key="9">
    <source>
        <dbReference type="Pfam" id="PF13193"/>
    </source>
</evidence>
<dbReference type="PROSITE" id="PS00455">
    <property type="entry name" value="AMP_BINDING"/>
    <property type="match status" value="1"/>
</dbReference>
<feature type="domain" description="AMP-binding enzyme C-terminal" evidence="9">
    <location>
        <begin position="467"/>
        <end position="541"/>
    </location>
</feature>
<evidence type="ECO:0000256" key="3">
    <source>
        <dbReference type="ARBA" id="ARBA00022598"/>
    </source>
</evidence>
<evidence type="ECO:0000256" key="6">
    <source>
        <dbReference type="ARBA" id="ARBA00039545"/>
    </source>
</evidence>
<sequence>MPWLDLYPDDVPSEVGPLEDETIPALVDRVCERFADRPAFTNMGQTLSFADVRRLSDDFAAWLQQGLGLQPGDRIVLQMPNLLQYPIALFGALKAGLVVVNANPLYTAPETKDLILRAEAVAIVVLEVFADRLSAILPETTLRHVIITGPADLWSAPRRVLTSLGMRVKRMIPAYDLPGAVAFRDALAQGAGLTLEPVAAGRDDVALLQFTGGTTGTPKGAMLSHASLLSDAQGMRHWMRVVLEEGGESVLAALPLYHVFCMTVNCLCFFSYGLHNVLVTNPREVDALARTIVRERTSVVILVSTLAQALLESKRFRRADLGFLKLTVAGGMAMRVSTADAWQELTHRPLLEGYGLTEASPVVSVNPTWRPPVIGTVGIPLPSTEIRVVDEAGAPLPYGATGELQVRGPQVMKGYWGQPEETARVISADGWLSTGDIAVQRPDGYFSIVDRRKDMISVSGFNVYPNEVEEVLSAHPRIRAVGVIGVPDEHSGEAVKAFIVPRDPDLTEEEVRQYARRYLTGYKRPRYYEFRDDLPVSAVGKVVRRELRG</sequence>
<comment type="subcellular location">
    <subcellularLocation>
        <location evidence="1">Membrane</location>
        <topology evidence="1">Peripheral membrane protein</topology>
    </subcellularLocation>
</comment>
<dbReference type="EC" id="6.2.1.3" evidence="5"/>
<dbReference type="PANTHER" id="PTHR43767">
    <property type="entry name" value="LONG-CHAIN-FATTY-ACID--COA LIGASE"/>
    <property type="match status" value="1"/>
</dbReference>
<evidence type="ECO:0000256" key="2">
    <source>
        <dbReference type="ARBA" id="ARBA00005005"/>
    </source>
</evidence>
<evidence type="ECO:0000313" key="10">
    <source>
        <dbReference type="EMBL" id="KAB1631765.1"/>
    </source>
</evidence>
<evidence type="ECO:0000259" key="8">
    <source>
        <dbReference type="Pfam" id="PF00501"/>
    </source>
</evidence>
<evidence type="ECO:0000313" key="11">
    <source>
        <dbReference type="Proteomes" id="UP000481339"/>
    </source>
</evidence>
<protein>
    <recommendedName>
        <fullName evidence="6">Long-chain-fatty-acid--CoA ligase</fullName>
        <ecNumber evidence="5">6.2.1.3</ecNumber>
    </recommendedName>
    <alternativeName>
        <fullName evidence="7">Long-chain acyl-CoA synthetase</fullName>
    </alternativeName>
</protein>
<evidence type="ECO:0000256" key="5">
    <source>
        <dbReference type="ARBA" id="ARBA00026121"/>
    </source>
</evidence>
<proteinExistence type="predicted"/>